<evidence type="ECO:0000313" key="13">
    <source>
        <dbReference type="Ensembl" id="ENSLCNP00005025971.1"/>
    </source>
</evidence>
<feature type="disulfide bond" evidence="10">
    <location>
        <begin position="55"/>
        <end position="114"/>
    </location>
</feature>
<dbReference type="Proteomes" id="UP000472241">
    <property type="component" value="Unplaced"/>
</dbReference>
<evidence type="ECO:0000256" key="8">
    <source>
        <dbReference type="ARBA" id="ARBA00037561"/>
    </source>
</evidence>
<dbReference type="InterPro" id="IPR013320">
    <property type="entry name" value="ConA-like_dom_sf"/>
</dbReference>
<evidence type="ECO:0000256" key="11">
    <source>
        <dbReference type="RuleBase" id="RU362112"/>
    </source>
</evidence>
<dbReference type="Gene3D" id="2.60.120.200">
    <property type="match status" value="1"/>
</dbReference>
<name>A0A667HHM3_LYNCA</name>
<feature type="domain" description="Pentraxin (PTX)" evidence="12">
    <location>
        <begin position="24"/>
        <end position="223"/>
    </location>
</feature>
<dbReference type="GO" id="GO:0001849">
    <property type="term" value="F:complement component C1q complex binding"/>
    <property type="evidence" value="ECO:0007669"/>
    <property type="project" value="TreeGrafter"/>
</dbReference>
<evidence type="ECO:0000256" key="4">
    <source>
        <dbReference type="ARBA" id="ARBA00022723"/>
    </source>
</evidence>
<comment type="similarity">
    <text evidence="9 11">Belongs to the pentraxin family.</text>
</comment>
<dbReference type="SUPFAM" id="SSF49899">
    <property type="entry name" value="Concanavalin A-like lectins/glucanases"/>
    <property type="match status" value="1"/>
</dbReference>
<dbReference type="GO" id="GO:0045087">
    <property type="term" value="P:innate immune response"/>
    <property type="evidence" value="ECO:0007669"/>
    <property type="project" value="TreeGrafter"/>
</dbReference>
<keyword evidence="14" id="KW-1185">Reference proteome</keyword>
<keyword evidence="6 11" id="KW-0106">Calcium</keyword>
<comment type="cofactor">
    <cofactor evidence="11">
        <name>Ca(2+)</name>
        <dbReference type="ChEBI" id="CHEBI:29108"/>
    </cofactor>
    <text evidence="11">Binds 2 calcium ions per subunit.</text>
</comment>
<comment type="subunit">
    <text evidence="11">Homopentamer. Pentaxin (or pentraxin) have a discoid arrangement of 5 non-covalently bound subunits.</text>
</comment>
<evidence type="ECO:0000256" key="7">
    <source>
        <dbReference type="ARBA" id="ARBA00023157"/>
    </source>
</evidence>
<dbReference type="FunFam" id="2.60.120.200:FF:000070">
    <property type="entry name" value="Serum amyloid P-component"/>
    <property type="match status" value="1"/>
</dbReference>
<protein>
    <recommendedName>
        <fullName evidence="11">Pentraxin family member</fullName>
    </recommendedName>
</protein>
<dbReference type="Ensembl" id="ENSLCNT00005029003.1">
    <property type="protein sequence ID" value="ENSLCNP00005025971.1"/>
    <property type="gene ID" value="ENSLCNG00005016893.1"/>
</dbReference>
<proteinExistence type="inferred from homology"/>
<dbReference type="GO" id="GO:0046872">
    <property type="term" value="F:metal ion binding"/>
    <property type="evidence" value="ECO:0007669"/>
    <property type="project" value="UniProtKB-KW"/>
</dbReference>
<feature type="chain" id="PRO_5025712974" description="Pentraxin family member" evidence="11">
    <location>
        <begin position="20"/>
        <end position="223"/>
    </location>
</feature>
<dbReference type="PROSITE" id="PS00289">
    <property type="entry name" value="PTX_1"/>
    <property type="match status" value="1"/>
</dbReference>
<evidence type="ECO:0000256" key="9">
    <source>
        <dbReference type="ARBA" id="ARBA00038102"/>
    </source>
</evidence>
<evidence type="ECO:0000256" key="6">
    <source>
        <dbReference type="ARBA" id="ARBA00022837"/>
    </source>
</evidence>
<evidence type="ECO:0000256" key="1">
    <source>
        <dbReference type="ARBA" id="ARBA00004613"/>
    </source>
</evidence>
<evidence type="ECO:0000256" key="5">
    <source>
        <dbReference type="ARBA" id="ARBA00022729"/>
    </source>
</evidence>
<accession>A0A667HHM3</accession>
<dbReference type="Pfam" id="PF00354">
    <property type="entry name" value="Pentaxin"/>
    <property type="match status" value="1"/>
</dbReference>
<gene>
    <name evidence="13" type="primary">CRP</name>
</gene>
<keyword evidence="5 11" id="KW-0732">Signal</keyword>
<evidence type="ECO:0000256" key="3">
    <source>
        <dbReference type="ARBA" id="ARBA00022525"/>
    </source>
</evidence>
<comment type="function">
    <text evidence="8">Displays several functions associated with host defense: it promotes agglutination, bacterial capsular swelling, phagocytosis and complement fixation through its calcium-dependent binding to phosphorylcholine. Can interact with DNA and histones and may scavenge nuclear material released from damaged circulating cells.</text>
</comment>
<dbReference type="InterPro" id="IPR030476">
    <property type="entry name" value="Pentaxin_CS"/>
</dbReference>
<reference evidence="13" key="1">
    <citation type="submission" date="2025-08" db="UniProtKB">
        <authorList>
            <consortium name="Ensembl"/>
        </authorList>
    </citation>
    <scope>IDENTIFICATION</scope>
</reference>
<keyword evidence="7 10" id="KW-1015">Disulfide bond</keyword>
<keyword evidence="4 11" id="KW-0479">Metal-binding</keyword>
<dbReference type="PANTHER" id="PTHR45869">
    <property type="entry name" value="C-REACTIVE PROTEIN-RELATED"/>
    <property type="match status" value="1"/>
</dbReference>
<evidence type="ECO:0000313" key="14">
    <source>
        <dbReference type="Proteomes" id="UP000472241"/>
    </source>
</evidence>
<dbReference type="InterPro" id="IPR051005">
    <property type="entry name" value="Pentraxin_domain"/>
</dbReference>
<evidence type="ECO:0000256" key="2">
    <source>
        <dbReference type="ARBA" id="ARBA00022486"/>
    </source>
</evidence>
<dbReference type="GO" id="GO:0005615">
    <property type="term" value="C:extracellular space"/>
    <property type="evidence" value="ECO:0007669"/>
    <property type="project" value="TreeGrafter"/>
</dbReference>
<reference evidence="13" key="2">
    <citation type="submission" date="2025-09" db="UniProtKB">
        <authorList>
            <consortium name="Ensembl"/>
        </authorList>
    </citation>
    <scope>IDENTIFICATION</scope>
</reference>
<keyword evidence="3" id="KW-0964">Secreted</keyword>
<comment type="subcellular location">
    <subcellularLocation>
        <location evidence="1 11">Secreted</location>
    </subcellularLocation>
</comment>
<evidence type="ECO:0000256" key="10">
    <source>
        <dbReference type="PROSITE-ProRule" id="PRU01172"/>
    </source>
</evidence>
<dbReference type="GO" id="GO:0006953">
    <property type="term" value="P:acute-phase response"/>
    <property type="evidence" value="ECO:0007669"/>
    <property type="project" value="UniProtKB-KW"/>
</dbReference>
<dbReference type="PRINTS" id="PR00895">
    <property type="entry name" value="PENTAXIN"/>
</dbReference>
<dbReference type="SMART" id="SM00159">
    <property type="entry name" value="PTX"/>
    <property type="match status" value="1"/>
</dbReference>
<organism evidence="13 14">
    <name type="scientific">Lynx canadensis</name>
    <name type="common">Canada lynx</name>
    <name type="synonym">Felis canadensis</name>
    <dbReference type="NCBI Taxonomy" id="61383"/>
    <lineage>
        <taxon>Eukaryota</taxon>
        <taxon>Metazoa</taxon>
        <taxon>Chordata</taxon>
        <taxon>Craniata</taxon>
        <taxon>Vertebrata</taxon>
        <taxon>Euteleostomi</taxon>
        <taxon>Mammalia</taxon>
        <taxon>Eutheria</taxon>
        <taxon>Laurasiatheria</taxon>
        <taxon>Carnivora</taxon>
        <taxon>Feliformia</taxon>
        <taxon>Felidae</taxon>
        <taxon>Felinae</taxon>
        <taxon>Lynx</taxon>
    </lineage>
</organism>
<dbReference type="PANTHER" id="PTHR45869:SF7">
    <property type="entry name" value="C-REACTIVE PROTEIN"/>
    <property type="match status" value="1"/>
</dbReference>
<feature type="signal peptide" evidence="11">
    <location>
        <begin position="1"/>
        <end position="19"/>
    </location>
</feature>
<evidence type="ECO:0000259" key="12">
    <source>
        <dbReference type="PROSITE" id="PS51828"/>
    </source>
</evidence>
<dbReference type="PROSITE" id="PS51828">
    <property type="entry name" value="PTX_2"/>
    <property type="match status" value="1"/>
</dbReference>
<dbReference type="CDD" id="cd00152">
    <property type="entry name" value="PTX"/>
    <property type="match status" value="1"/>
</dbReference>
<keyword evidence="2" id="KW-0011">Acute phase</keyword>
<dbReference type="AlphaFoldDB" id="A0A667HHM3"/>
<dbReference type="InterPro" id="IPR001759">
    <property type="entry name" value="PTX_dom"/>
</dbReference>
<sequence length="223" mass="24771">MDKLSLCFLVVIGLPGAFLQSDMQKKAFVFPIESDKSFVTLFAQVQEPLQAFTVCLRVYTALTRPYSLFSYATRTQSNEILLFKERSGVYSVSVGGSDAYFTAPEKSYAPVHFCISWESSSGIVELWVDGRPMVRTSLKKGYTVGAGASIILGQEQDSFAGNFDTNQSLVGDIGEVNMWDFVLSPVKINSVYNGQAFSANVLNWQNLNYEAQGEVFVKTQLWI</sequence>
<dbReference type="GO" id="GO:0030169">
    <property type="term" value="F:low-density lipoprotein particle binding"/>
    <property type="evidence" value="ECO:0007669"/>
    <property type="project" value="TreeGrafter"/>
</dbReference>